<evidence type="ECO:0000313" key="10">
    <source>
        <dbReference type="EMBL" id="OCL13169.1"/>
    </source>
</evidence>
<dbReference type="InterPro" id="IPR036236">
    <property type="entry name" value="Znf_C2H2_sf"/>
</dbReference>
<dbReference type="PROSITE" id="PS00028">
    <property type="entry name" value="ZINC_FINGER_C2H2_1"/>
    <property type="match status" value="1"/>
</dbReference>
<dbReference type="CDD" id="cd20908">
    <property type="entry name" value="SUF4-like"/>
    <property type="match status" value="1"/>
</dbReference>
<name>A0A8E2JXF0_9PEZI</name>
<sequence length="476" mass="50659">MAKKKRGHPDLQEKLDRPWCYYCERDFDDLKILISHQKAKHFKCERCGRRLNTAGGLNVHMNQVHKETLANVENALPNRQGLDIEIFGMEGIPGDVVEAHNQRVIQQHYADEQERAAVTGNPIGGSTGAGGSNANKRPKFESPADLKKRLAEHKARKATQEAGGSSGDVTPLGAGQGTQSPGVGHSPGGFVSASLPPQPAFSQPYGQPPFSQAPQQPTFPPQAQFPQQQPPFVPHQQPGFASPPLQQYPPPGGPPYPAPGQQFPPPPGGAQYQPPFQGGPPRQFGAGSPPLPFHPAQNQQPPAPSRTPPMNGAIPQRQGSLPAPPGLPQRPSFGAPHVNAFQLQQMHQGHLPSAPNAPPGTAQGQPSANGASGHTTNQEHMPEPKELSNSAIAASVDELISTAKGAATPTTPNAEGASEKKSKKDKDKATRLVYSDEEVSPEEKMSKLPRYAFVPDRKEETVLGIPEGAVTGTVDA</sequence>
<feature type="compositionally biased region" description="Basic and acidic residues" evidence="7">
    <location>
        <begin position="417"/>
        <end position="430"/>
    </location>
</feature>
<feature type="compositionally biased region" description="Low complexity" evidence="7">
    <location>
        <begin position="269"/>
        <end position="287"/>
    </location>
</feature>
<evidence type="ECO:0000259" key="8">
    <source>
        <dbReference type="PROSITE" id="PS50157"/>
    </source>
</evidence>
<dbReference type="FunFam" id="3.30.160.60:FF:000354">
    <property type="entry name" value="C2H2 finger domain-containing protein"/>
    <property type="match status" value="1"/>
</dbReference>
<evidence type="ECO:0000256" key="1">
    <source>
        <dbReference type="ARBA" id="ARBA00004123"/>
    </source>
</evidence>
<feature type="compositionally biased region" description="Gly residues" evidence="7">
    <location>
        <begin position="122"/>
        <end position="131"/>
    </location>
</feature>
<accession>A0A8E2JXF0</accession>
<keyword evidence="2" id="KW-0479">Metal-binding</keyword>
<dbReference type="OrthoDB" id="1306014at2759"/>
<evidence type="ECO:0000256" key="5">
    <source>
        <dbReference type="ARBA" id="ARBA00023242"/>
    </source>
</evidence>
<gene>
    <name evidence="10" type="ORF">AOQ84DRAFT_416807</name>
</gene>
<evidence type="ECO:0000256" key="6">
    <source>
        <dbReference type="PROSITE-ProRule" id="PRU00042"/>
    </source>
</evidence>
<reference evidence="10 11" key="1">
    <citation type="journal article" date="2016" name="Nat. Commun.">
        <title>Ectomycorrhizal ecology is imprinted in the genome of the dominant symbiotic fungus Cenococcum geophilum.</title>
        <authorList>
            <consortium name="DOE Joint Genome Institute"/>
            <person name="Peter M."/>
            <person name="Kohler A."/>
            <person name="Ohm R.A."/>
            <person name="Kuo A."/>
            <person name="Krutzmann J."/>
            <person name="Morin E."/>
            <person name="Arend M."/>
            <person name="Barry K.W."/>
            <person name="Binder M."/>
            <person name="Choi C."/>
            <person name="Clum A."/>
            <person name="Copeland A."/>
            <person name="Grisel N."/>
            <person name="Haridas S."/>
            <person name="Kipfer T."/>
            <person name="LaButti K."/>
            <person name="Lindquist E."/>
            <person name="Lipzen A."/>
            <person name="Maire R."/>
            <person name="Meier B."/>
            <person name="Mihaltcheva S."/>
            <person name="Molinier V."/>
            <person name="Murat C."/>
            <person name="Poggeler S."/>
            <person name="Quandt C.A."/>
            <person name="Sperisen C."/>
            <person name="Tritt A."/>
            <person name="Tisserant E."/>
            <person name="Crous P.W."/>
            <person name="Henrissat B."/>
            <person name="Nehls U."/>
            <person name="Egli S."/>
            <person name="Spatafora J.W."/>
            <person name="Grigoriev I.V."/>
            <person name="Martin F.M."/>
        </authorList>
    </citation>
    <scope>NUCLEOTIDE SEQUENCE [LARGE SCALE GENOMIC DNA]</scope>
    <source>
        <strain evidence="10 11">CBS 207.34</strain>
    </source>
</reference>
<dbReference type="InterPro" id="IPR013087">
    <property type="entry name" value="Znf_C2H2_type"/>
</dbReference>
<dbReference type="GO" id="GO:0003677">
    <property type="term" value="F:DNA binding"/>
    <property type="evidence" value="ECO:0007669"/>
    <property type="project" value="InterPro"/>
</dbReference>
<dbReference type="InterPro" id="IPR003656">
    <property type="entry name" value="Znf_BED"/>
</dbReference>
<dbReference type="PANTHER" id="PTHR23215:SF0">
    <property type="entry name" value="BUB3-INTERACTING AND GLEBS MOTIF-CONTAINING PROTEIN ZNF207"/>
    <property type="match status" value="1"/>
</dbReference>
<feature type="compositionally biased region" description="Basic and acidic residues" evidence="7">
    <location>
        <begin position="138"/>
        <end position="153"/>
    </location>
</feature>
<comment type="subcellular location">
    <subcellularLocation>
        <location evidence="1">Nucleus</location>
    </subcellularLocation>
</comment>
<evidence type="ECO:0000256" key="4">
    <source>
        <dbReference type="ARBA" id="ARBA00022833"/>
    </source>
</evidence>
<feature type="compositionally biased region" description="Low complexity" evidence="7">
    <location>
        <begin position="208"/>
        <end position="227"/>
    </location>
</feature>
<dbReference type="AlphaFoldDB" id="A0A8E2JXF0"/>
<feature type="domain" description="C2H2-type" evidence="8">
    <location>
        <begin position="42"/>
        <end position="65"/>
    </location>
</feature>
<dbReference type="PROSITE" id="PS50808">
    <property type="entry name" value="ZF_BED"/>
    <property type="match status" value="1"/>
</dbReference>
<dbReference type="Proteomes" id="UP000250140">
    <property type="component" value="Unassembled WGS sequence"/>
</dbReference>
<keyword evidence="5" id="KW-0539">Nucleus</keyword>
<keyword evidence="3 6" id="KW-0863">Zinc-finger</keyword>
<dbReference type="GO" id="GO:0008270">
    <property type="term" value="F:zinc ion binding"/>
    <property type="evidence" value="ECO:0007669"/>
    <property type="project" value="UniProtKB-KW"/>
</dbReference>
<dbReference type="Gene3D" id="3.30.160.60">
    <property type="entry name" value="Classic Zinc Finger"/>
    <property type="match status" value="1"/>
</dbReference>
<dbReference type="SUPFAM" id="SSF57667">
    <property type="entry name" value="beta-beta-alpha zinc fingers"/>
    <property type="match status" value="1"/>
</dbReference>
<evidence type="ECO:0000313" key="11">
    <source>
        <dbReference type="Proteomes" id="UP000250140"/>
    </source>
</evidence>
<proteinExistence type="predicted"/>
<evidence type="ECO:0000259" key="9">
    <source>
        <dbReference type="PROSITE" id="PS50808"/>
    </source>
</evidence>
<organism evidence="10 11">
    <name type="scientific">Glonium stellatum</name>
    <dbReference type="NCBI Taxonomy" id="574774"/>
    <lineage>
        <taxon>Eukaryota</taxon>
        <taxon>Fungi</taxon>
        <taxon>Dikarya</taxon>
        <taxon>Ascomycota</taxon>
        <taxon>Pezizomycotina</taxon>
        <taxon>Dothideomycetes</taxon>
        <taxon>Pleosporomycetidae</taxon>
        <taxon>Gloniales</taxon>
        <taxon>Gloniaceae</taxon>
        <taxon>Glonium</taxon>
    </lineage>
</organism>
<protein>
    <submittedName>
        <fullName evidence="10">Uncharacterized protein</fullName>
    </submittedName>
</protein>
<keyword evidence="11" id="KW-1185">Reference proteome</keyword>
<feature type="compositionally biased region" description="Pro residues" evidence="7">
    <location>
        <begin position="246"/>
        <end position="268"/>
    </location>
</feature>
<keyword evidence="4" id="KW-0862">Zinc</keyword>
<feature type="compositionally biased region" description="Polar residues" evidence="7">
    <location>
        <begin position="362"/>
        <end position="379"/>
    </location>
</feature>
<evidence type="ECO:0000256" key="2">
    <source>
        <dbReference type="ARBA" id="ARBA00022723"/>
    </source>
</evidence>
<dbReference type="SMART" id="SM00355">
    <property type="entry name" value="ZnF_C2H2"/>
    <property type="match status" value="2"/>
</dbReference>
<dbReference type="GO" id="GO:0005634">
    <property type="term" value="C:nucleus"/>
    <property type="evidence" value="ECO:0007669"/>
    <property type="project" value="UniProtKB-SubCell"/>
</dbReference>
<dbReference type="EMBL" id="KV748775">
    <property type="protein sequence ID" value="OCL13169.1"/>
    <property type="molecule type" value="Genomic_DNA"/>
</dbReference>
<dbReference type="PROSITE" id="PS50157">
    <property type="entry name" value="ZINC_FINGER_C2H2_2"/>
    <property type="match status" value="1"/>
</dbReference>
<feature type="domain" description="BED-type" evidence="9">
    <location>
        <begin position="13"/>
        <end position="72"/>
    </location>
</feature>
<feature type="region of interest" description="Disordered" evidence="7">
    <location>
        <begin position="118"/>
        <end position="445"/>
    </location>
</feature>
<evidence type="ECO:0000256" key="7">
    <source>
        <dbReference type="SAM" id="MobiDB-lite"/>
    </source>
</evidence>
<dbReference type="PANTHER" id="PTHR23215">
    <property type="entry name" value="ZINC FINGER PROTEIN 207"/>
    <property type="match status" value="1"/>
</dbReference>
<evidence type="ECO:0000256" key="3">
    <source>
        <dbReference type="ARBA" id="ARBA00022771"/>
    </source>
</evidence>